<comment type="caution">
    <text evidence="3">The sequence shown here is derived from an EMBL/GenBank/DDBJ whole genome shotgun (WGS) entry which is preliminary data.</text>
</comment>
<evidence type="ECO:0000256" key="1">
    <source>
        <dbReference type="SAM" id="Phobius"/>
    </source>
</evidence>
<organism evidence="3 4">
    <name type="scientific">Ceratodon purpureus</name>
    <name type="common">Fire moss</name>
    <name type="synonym">Dicranum purpureum</name>
    <dbReference type="NCBI Taxonomy" id="3225"/>
    <lineage>
        <taxon>Eukaryota</taxon>
        <taxon>Viridiplantae</taxon>
        <taxon>Streptophyta</taxon>
        <taxon>Embryophyta</taxon>
        <taxon>Bryophyta</taxon>
        <taxon>Bryophytina</taxon>
        <taxon>Bryopsida</taxon>
        <taxon>Dicranidae</taxon>
        <taxon>Pseudoditrichales</taxon>
        <taxon>Ditrichaceae</taxon>
        <taxon>Ceratodon</taxon>
    </lineage>
</organism>
<proteinExistence type="predicted"/>
<dbReference type="AlphaFoldDB" id="A0A8T0IVB5"/>
<reference evidence="3" key="1">
    <citation type="submission" date="2020-06" db="EMBL/GenBank/DDBJ databases">
        <title>WGS assembly of Ceratodon purpureus strain R40.</title>
        <authorList>
            <person name="Carey S.B."/>
            <person name="Jenkins J."/>
            <person name="Shu S."/>
            <person name="Lovell J.T."/>
            <person name="Sreedasyam A."/>
            <person name="Maumus F."/>
            <person name="Tiley G.P."/>
            <person name="Fernandez-Pozo N."/>
            <person name="Barry K."/>
            <person name="Chen C."/>
            <person name="Wang M."/>
            <person name="Lipzen A."/>
            <person name="Daum C."/>
            <person name="Saski C.A."/>
            <person name="Payton A.C."/>
            <person name="Mcbreen J.C."/>
            <person name="Conrad R.E."/>
            <person name="Kollar L.M."/>
            <person name="Olsson S."/>
            <person name="Huttunen S."/>
            <person name="Landis J.B."/>
            <person name="Wickett N.J."/>
            <person name="Johnson M.G."/>
            <person name="Rensing S.A."/>
            <person name="Grimwood J."/>
            <person name="Schmutz J."/>
            <person name="Mcdaniel S.F."/>
        </authorList>
    </citation>
    <scope>NUCLEOTIDE SEQUENCE</scope>
    <source>
        <strain evidence="3">R40</strain>
    </source>
</reference>
<keyword evidence="2" id="KW-0732">Signal</keyword>
<evidence type="ECO:0000313" key="3">
    <source>
        <dbReference type="EMBL" id="KAG0587072.1"/>
    </source>
</evidence>
<accession>A0A8T0IVB5</accession>
<evidence type="ECO:0000313" key="4">
    <source>
        <dbReference type="Proteomes" id="UP000822688"/>
    </source>
</evidence>
<keyword evidence="1" id="KW-0812">Transmembrane</keyword>
<keyword evidence="4" id="KW-1185">Reference proteome</keyword>
<feature type="transmembrane region" description="Helical" evidence="1">
    <location>
        <begin position="38"/>
        <end position="57"/>
    </location>
</feature>
<sequence length="73" mass="7926">MLLVFIFSLMVFLIVSLTIVPALMETSQEVVDQAAGKWGMPSFFGAVSALLLMLVCVPGGPLEPVINQVKNFR</sequence>
<evidence type="ECO:0000256" key="2">
    <source>
        <dbReference type="SAM" id="SignalP"/>
    </source>
</evidence>
<keyword evidence="1" id="KW-0472">Membrane</keyword>
<feature type="chain" id="PRO_5035801901" evidence="2">
    <location>
        <begin position="25"/>
        <end position="73"/>
    </location>
</feature>
<keyword evidence="1" id="KW-1133">Transmembrane helix</keyword>
<dbReference type="Proteomes" id="UP000822688">
    <property type="component" value="Chromosome 2"/>
</dbReference>
<gene>
    <name evidence="3" type="ORF">KC19_2G139000</name>
</gene>
<protein>
    <submittedName>
        <fullName evidence="3">Uncharacterized protein</fullName>
    </submittedName>
</protein>
<feature type="signal peptide" evidence="2">
    <location>
        <begin position="1"/>
        <end position="24"/>
    </location>
</feature>
<name>A0A8T0IVB5_CERPU</name>
<dbReference type="EMBL" id="CM026422">
    <property type="protein sequence ID" value="KAG0587072.1"/>
    <property type="molecule type" value="Genomic_DNA"/>
</dbReference>